<dbReference type="AlphaFoldDB" id="A0AAD7RYM8"/>
<comment type="caution">
    <text evidence="1">The sequence shown here is derived from an EMBL/GenBank/DDBJ whole genome shotgun (WGS) entry which is preliminary data.</text>
</comment>
<accession>A0AAD7RYM8</accession>
<gene>
    <name evidence="1" type="ORF">AAFF_G00071880</name>
</gene>
<protein>
    <submittedName>
        <fullName evidence="1">Uncharacterized protein</fullName>
    </submittedName>
</protein>
<dbReference type="Proteomes" id="UP001221898">
    <property type="component" value="Unassembled WGS sequence"/>
</dbReference>
<keyword evidence="2" id="KW-1185">Reference proteome</keyword>
<evidence type="ECO:0000313" key="2">
    <source>
        <dbReference type="Proteomes" id="UP001221898"/>
    </source>
</evidence>
<name>A0AAD7RYM8_9TELE</name>
<organism evidence="1 2">
    <name type="scientific">Aldrovandia affinis</name>
    <dbReference type="NCBI Taxonomy" id="143900"/>
    <lineage>
        <taxon>Eukaryota</taxon>
        <taxon>Metazoa</taxon>
        <taxon>Chordata</taxon>
        <taxon>Craniata</taxon>
        <taxon>Vertebrata</taxon>
        <taxon>Euteleostomi</taxon>
        <taxon>Actinopterygii</taxon>
        <taxon>Neopterygii</taxon>
        <taxon>Teleostei</taxon>
        <taxon>Notacanthiformes</taxon>
        <taxon>Halosauridae</taxon>
        <taxon>Aldrovandia</taxon>
    </lineage>
</organism>
<proteinExistence type="predicted"/>
<reference evidence="1" key="1">
    <citation type="journal article" date="2023" name="Science">
        <title>Genome structures resolve the early diversification of teleost fishes.</title>
        <authorList>
            <person name="Parey E."/>
            <person name="Louis A."/>
            <person name="Montfort J."/>
            <person name="Bouchez O."/>
            <person name="Roques C."/>
            <person name="Iampietro C."/>
            <person name="Lluch J."/>
            <person name="Castinel A."/>
            <person name="Donnadieu C."/>
            <person name="Desvignes T."/>
            <person name="Floi Bucao C."/>
            <person name="Jouanno E."/>
            <person name="Wen M."/>
            <person name="Mejri S."/>
            <person name="Dirks R."/>
            <person name="Jansen H."/>
            <person name="Henkel C."/>
            <person name="Chen W.J."/>
            <person name="Zahm M."/>
            <person name="Cabau C."/>
            <person name="Klopp C."/>
            <person name="Thompson A.W."/>
            <person name="Robinson-Rechavi M."/>
            <person name="Braasch I."/>
            <person name="Lecointre G."/>
            <person name="Bobe J."/>
            <person name="Postlethwait J.H."/>
            <person name="Berthelot C."/>
            <person name="Roest Crollius H."/>
            <person name="Guiguen Y."/>
        </authorList>
    </citation>
    <scope>NUCLEOTIDE SEQUENCE</scope>
    <source>
        <strain evidence="1">NC1722</strain>
    </source>
</reference>
<sequence>MREGEEEEGGKLRVGGGIVKLTPPLPPPPPLTTHQVSPLGGVPLRSAVKEGGSTITPARDPRSRERRCLFSAAFVSAVYPTVKSLPIISTDRWKRAVVDTGLTAAGTGRLQTRNRSEETLMHTVTASAGAARILSCRPWARASMAKQGLVPLYSLLAAPLHTPSSTSTAKTSFSSMGLLEKWASVRI</sequence>
<dbReference type="EMBL" id="JAINUG010000143">
    <property type="protein sequence ID" value="KAJ8392704.1"/>
    <property type="molecule type" value="Genomic_DNA"/>
</dbReference>
<evidence type="ECO:0000313" key="1">
    <source>
        <dbReference type="EMBL" id="KAJ8392704.1"/>
    </source>
</evidence>